<protein>
    <submittedName>
        <fullName evidence="9">Copper resistance D family protein</fullName>
    </submittedName>
</protein>
<dbReference type="Proteomes" id="UP001597018">
    <property type="component" value="Unassembled WGS sequence"/>
</dbReference>
<evidence type="ECO:0000256" key="2">
    <source>
        <dbReference type="ARBA" id="ARBA00022475"/>
    </source>
</evidence>
<keyword evidence="2" id="KW-1003">Cell membrane</keyword>
<comment type="caution">
    <text evidence="9">The sequence shown here is derived from an EMBL/GenBank/DDBJ whole genome shotgun (WGS) entry which is preliminary data.</text>
</comment>
<keyword evidence="10" id="KW-1185">Reference proteome</keyword>
<feature type="transmembrane region" description="Helical" evidence="7">
    <location>
        <begin position="115"/>
        <end position="135"/>
    </location>
</feature>
<dbReference type="Pfam" id="PF05425">
    <property type="entry name" value="CopD"/>
    <property type="match status" value="1"/>
</dbReference>
<evidence type="ECO:0000313" key="10">
    <source>
        <dbReference type="Proteomes" id="UP001597018"/>
    </source>
</evidence>
<dbReference type="EMBL" id="JBHTIW010000002">
    <property type="protein sequence ID" value="MFD0919009.1"/>
    <property type="molecule type" value="Genomic_DNA"/>
</dbReference>
<evidence type="ECO:0000256" key="6">
    <source>
        <dbReference type="SAM" id="MobiDB-lite"/>
    </source>
</evidence>
<dbReference type="PANTHER" id="PTHR34820">
    <property type="entry name" value="INNER MEMBRANE PROTEIN YEBZ"/>
    <property type="match status" value="1"/>
</dbReference>
<keyword evidence="4 7" id="KW-1133">Transmembrane helix</keyword>
<feature type="transmembrane region" description="Helical" evidence="7">
    <location>
        <begin position="332"/>
        <end position="353"/>
    </location>
</feature>
<evidence type="ECO:0000256" key="3">
    <source>
        <dbReference type="ARBA" id="ARBA00022692"/>
    </source>
</evidence>
<sequence length="360" mass="36235">MAADADAAGRRGRSAGRNGARTGGGLGDRRAKCGVAVALVGGALVAALLAAVGTDGGTVPGVPNPAPIVHFGLPAARVLLDLSALATVGFGLLPRLLGPDRPKRSEHVVGAARRASVISALCWMVCALVSLVLQARELSPGSALTTRLLVGYVTTVPGGLGAVASAGVALCCAVLGLAAMRFGESVPAELRTAVALLGLLPLPLTGHATDWRYHDLGMISMELHVIAAALWAGGLLGLVLFAAPRRGLLASALPRFSKLATALIAVVAASGLFNGLAELVNTPGVGAAGLVSTAYGRVVLLKIGCMALLAAVSAQLRFRLLPRIQRHQRTALAGWAAAELGVMGVAYGLGAVLSRAPVLV</sequence>
<evidence type="ECO:0000256" key="1">
    <source>
        <dbReference type="ARBA" id="ARBA00004651"/>
    </source>
</evidence>
<feature type="transmembrane region" description="Helical" evidence="7">
    <location>
        <begin position="190"/>
        <end position="208"/>
    </location>
</feature>
<proteinExistence type="predicted"/>
<comment type="subcellular location">
    <subcellularLocation>
        <location evidence="1">Cell membrane</location>
        <topology evidence="1">Multi-pass membrane protein</topology>
    </subcellularLocation>
</comment>
<feature type="transmembrane region" description="Helical" evidence="7">
    <location>
        <begin position="74"/>
        <end position="94"/>
    </location>
</feature>
<gene>
    <name evidence="9" type="ORF">ACFQ16_04555</name>
</gene>
<name>A0ABW3FM11_9PSEU</name>
<feature type="transmembrane region" description="Helical" evidence="7">
    <location>
        <begin position="33"/>
        <end position="54"/>
    </location>
</feature>
<evidence type="ECO:0000259" key="8">
    <source>
        <dbReference type="Pfam" id="PF05425"/>
    </source>
</evidence>
<reference evidence="10" key="1">
    <citation type="journal article" date="2019" name="Int. J. Syst. Evol. Microbiol.">
        <title>The Global Catalogue of Microorganisms (GCM) 10K type strain sequencing project: providing services to taxonomists for standard genome sequencing and annotation.</title>
        <authorList>
            <consortium name="The Broad Institute Genomics Platform"/>
            <consortium name="The Broad Institute Genome Sequencing Center for Infectious Disease"/>
            <person name="Wu L."/>
            <person name="Ma J."/>
        </authorList>
    </citation>
    <scope>NUCLEOTIDE SEQUENCE [LARGE SCALE GENOMIC DNA]</scope>
    <source>
        <strain evidence="10">CCUG 56401</strain>
    </source>
</reference>
<accession>A0ABW3FM11</accession>
<dbReference type="PANTHER" id="PTHR34820:SF4">
    <property type="entry name" value="INNER MEMBRANE PROTEIN YEBZ"/>
    <property type="match status" value="1"/>
</dbReference>
<feature type="transmembrane region" description="Helical" evidence="7">
    <location>
        <begin position="155"/>
        <end position="178"/>
    </location>
</feature>
<feature type="transmembrane region" description="Helical" evidence="7">
    <location>
        <begin position="294"/>
        <end position="312"/>
    </location>
</feature>
<feature type="transmembrane region" description="Helical" evidence="7">
    <location>
        <begin position="256"/>
        <end position="274"/>
    </location>
</feature>
<keyword evidence="3 7" id="KW-0812">Transmembrane</keyword>
<evidence type="ECO:0000256" key="5">
    <source>
        <dbReference type="ARBA" id="ARBA00023136"/>
    </source>
</evidence>
<dbReference type="InterPro" id="IPR008457">
    <property type="entry name" value="Cu-R_CopD_dom"/>
</dbReference>
<organism evidence="9 10">
    <name type="scientific">Saccharopolyspora rosea</name>
    <dbReference type="NCBI Taxonomy" id="524884"/>
    <lineage>
        <taxon>Bacteria</taxon>
        <taxon>Bacillati</taxon>
        <taxon>Actinomycetota</taxon>
        <taxon>Actinomycetes</taxon>
        <taxon>Pseudonocardiales</taxon>
        <taxon>Pseudonocardiaceae</taxon>
        <taxon>Saccharopolyspora</taxon>
    </lineage>
</organism>
<evidence type="ECO:0000256" key="7">
    <source>
        <dbReference type="SAM" id="Phobius"/>
    </source>
</evidence>
<keyword evidence="5 7" id="KW-0472">Membrane</keyword>
<feature type="transmembrane region" description="Helical" evidence="7">
    <location>
        <begin position="223"/>
        <end position="244"/>
    </location>
</feature>
<feature type="region of interest" description="Disordered" evidence="6">
    <location>
        <begin position="1"/>
        <end position="26"/>
    </location>
</feature>
<evidence type="ECO:0000313" key="9">
    <source>
        <dbReference type="EMBL" id="MFD0919009.1"/>
    </source>
</evidence>
<evidence type="ECO:0000256" key="4">
    <source>
        <dbReference type="ARBA" id="ARBA00022989"/>
    </source>
</evidence>
<dbReference type="RefSeq" id="WP_345601409.1">
    <property type="nucleotide sequence ID" value="NZ_BAABLT010000033.1"/>
</dbReference>
<dbReference type="InterPro" id="IPR032694">
    <property type="entry name" value="CopC/D"/>
</dbReference>
<feature type="domain" description="Copper resistance protein D" evidence="8">
    <location>
        <begin position="252"/>
        <end position="353"/>
    </location>
</feature>